<dbReference type="PANTHER" id="PTHR10151:SF120">
    <property type="entry name" value="BIS(5'-ADENOSYL)-TRIPHOSPHATASE"/>
    <property type="match status" value="1"/>
</dbReference>
<gene>
    <name evidence="3 4" type="primary">LOC106172638</name>
</gene>
<dbReference type="AlphaFoldDB" id="A0A2R2MKS2"/>
<dbReference type="CDD" id="cd16018">
    <property type="entry name" value="Enpp"/>
    <property type="match status" value="1"/>
</dbReference>
<dbReference type="PANTHER" id="PTHR10151">
    <property type="entry name" value="ECTONUCLEOTIDE PYROPHOSPHATASE/PHOSPHODIESTERASE"/>
    <property type="match status" value="1"/>
</dbReference>
<keyword evidence="1" id="KW-0732">Signal</keyword>
<dbReference type="Proteomes" id="UP000085678">
    <property type="component" value="Unplaced"/>
</dbReference>
<dbReference type="KEGG" id="lak:106172638"/>
<sequence>MASASFHTLLFLTLPMLVALQKDYTKKVLLISMDGFRWDYLNMVDTPNFDKMAREGVKAPYINVPFVPNTFPSHYSIATGLYDESHGIVGNKMYDPEFGKYFYMSSKETRWWNDGEPIWITARKNNLTSATFFWPGSEAEVQGLRPNFFKAYDSKVPFKSRVTTVVDWLTCKNIDMVTLYFNEPDHTGHYSGTNSTKLLDIIKDMDKLLGYIMDQLQSNGLTNQVNVILTSDHGMAERDPDKIINIGQYANATLVRDVVNIGPVCTILPQDGKTQELYNVLKDVHPNMTVYLKRDIPESYHYKNHRRIMPILVIMDLPWECVYNPKRPWNALATHGWSNELMSMKPIFLARGPNFKHNYTAQPFNSVDIYPLICELLAVPPAPNNGSLSSVQGFLQNTTPVDPNAPTMKTCPTSKAAGIQGNGLWILSLILVSMVKHKNNP</sequence>
<dbReference type="GeneID" id="106172638"/>
<organism evidence="2 3">
    <name type="scientific">Lingula anatina</name>
    <name type="common">Brachiopod</name>
    <name type="synonym">Lingula unguis</name>
    <dbReference type="NCBI Taxonomy" id="7574"/>
    <lineage>
        <taxon>Eukaryota</taxon>
        <taxon>Metazoa</taxon>
        <taxon>Spiralia</taxon>
        <taxon>Lophotrochozoa</taxon>
        <taxon>Brachiopoda</taxon>
        <taxon>Linguliformea</taxon>
        <taxon>Lingulata</taxon>
        <taxon>Lingulida</taxon>
        <taxon>Linguloidea</taxon>
        <taxon>Lingulidae</taxon>
        <taxon>Lingula</taxon>
    </lineage>
</organism>
<reference evidence="3 4" key="1">
    <citation type="submission" date="2025-04" db="UniProtKB">
        <authorList>
            <consortium name="RefSeq"/>
        </authorList>
    </citation>
    <scope>IDENTIFICATION</scope>
    <source>
        <tissue evidence="3 4">Gonads</tissue>
    </source>
</reference>
<evidence type="ECO:0000313" key="2">
    <source>
        <dbReference type="Proteomes" id="UP000085678"/>
    </source>
</evidence>
<evidence type="ECO:0000256" key="1">
    <source>
        <dbReference type="SAM" id="SignalP"/>
    </source>
</evidence>
<accession>A0A2R2MKS2</accession>
<evidence type="ECO:0000313" key="4">
    <source>
        <dbReference type="RefSeq" id="XP_023930804.1"/>
    </source>
</evidence>
<dbReference type="GO" id="GO:0016787">
    <property type="term" value="F:hydrolase activity"/>
    <property type="evidence" value="ECO:0007669"/>
    <property type="project" value="UniProtKB-ARBA"/>
</dbReference>
<feature type="signal peptide" evidence="1">
    <location>
        <begin position="1"/>
        <end position="20"/>
    </location>
</feature>
<proteinExistence type="predicted"/>
<evidence type="ECO:0000313" key="3">
    <source>
        <dbReference type="RefSeq" id="XP_023930803.1"/>
    </source>
</evidence>
<dbReference type="Gene3D" id="3.40.720.10">
    <property type="entry name" value="Alkaline Phosphatase, subunit A"/>
    <property type="match status" value="1"/>
</dbReference>
<name>A0A2R2MKS2_LINAN</name>
<dbReference type="Gene3D" id="3.30.1360.180">
    <property type="match status" value="1"/>
</dbReference>
<dbReference type="InterPro" id="IPR017850">
    <property type="entry name" value="Alkaline_phosphatase_core_sf"/>
</dbReference>
<feature type="chain" id="PRO_5015085806" evidence="1">
    <location>
        <begin position="21"/>
        <end position="441"/>
    </location>
</feature>
<keyword evidence="2" id="KW-1185">Reference proteome</keyword>
<dbReference type="RefSeq" id="XP_023930803.1">
    <property type="nucleotide sequence ID" value="XM_024075035.1"/>
</dbReference>
<dbReference type="OrthoDB" id="415411at2759"/>
<dbReference type="SUPFAM" id="SSF53649">
    <property type="entry name" value="Alkaline phosphatase-like"/>
    <property type="match status" value="1"/>
</dbReference>
<protein>
    <submittedName>
        <fullName evidence="3 4">Ectonucleotide pyrophosphatase/phosphodiesterase family member 5</fullName>
    </submittedName>
</protein>
<dbReference type="RefSeq" id="XP_023930804.1">
    <property type="nucleotide sequence ID" value="XM_024075036.1"/>
</dbReference>
<dbReference type="Pfam" id="PF01663">
    <property type="entry name" value="Phosphodiest"/>
    <property type="match status" value="1"/>
</dbReference>
<dbReference type="InterPro" id="IPR002591">
    <property type="entry name" value="Phosphodiest/P_Trfase"/>
</dbReference>